<dbReference type="InterPro" id="IPR039421">
    <property type="entry name" value="Type_1_exporter"/>
</dbReference>
<evidence type="ECO:0000259" key="8">
    <source>
        <dbReference type="PROSITE" id="PS50893"/>
    </source>
</evidence>
<dbReference type="RefSeq" id="WP_377608710.1">
    <property type="nucleotide sequence ID" value="NZ_JBHUPA010000001.1"/>
</dbReference>
<dbReference type="GO" id="GO:0005524">
    <property type="term" value="F:ATP binding"/>
    <property type="evidence" value="ECO:0007669"/>
    <property type="project" value="UniProtKB-KW"/>
</dbReference>
<evidence type="ECO:0000256" key="6">
    <source>
        <dbReference type="ARBA" id="ARBA00023136"/>
    </source>
</evidence>
<reference evidence="11" key="1">
    <citation type="journal article" date="2019" name="Int. J. Syst. Evol. Microbiol.">
        <title>The Global Catalogue of Microorganisms (GCM) 10K type strain sequencing project: providing services to taxonomists for standard genome sequencing and annotation.</title>
        <authorList>
            <consortium name="The Broad Institute Genomics Platform"/>
            <consortium name="The Broad Institute Genome Sequencing Center for Infectious Disease"/>
            <person name="Wu L."/>
            <person name="Ma J."/>
        </authorList>
    </citation>
    <scope>NUCLEOTIDE SEQUENCE [LARGE SCALE GENOMIC DNA]</scope>
    <source>
        <strain evidence="11">KCTC 23098</strain>
    </source>
</reference>
<organism evidence="10 11">
    <name type="scientific">Olivibacter jilunii</name>
    <dbReference type="NCBI Taxonomy" id="985016"/>
    <lineage>
        <taxon>Bacteria</taxon>
        <taxon>Pseudomonadati</taxon>
        <taxon>Bacteroidota</taxon>
        <taxon>Sphingobacteriia</taxon>
        <taxon>Sphingobacteriales</taxon>
        <taxon>Sphingobacteriaceae</taxon>
        <taxon>Olivibacter</taxon>
    </lineage>
</organism>
<dbReference type="SUPFAM" id="SSF52540">
    <property type="entry name" value="P-loop containing nucleoside triphosphate hydrolases"/>
    <property type="match status" value="1"/>
</dbReference>
<dbReference type="EMBL" id="JBHUPA010000001">
    <property type="protein sequence ID" value="MFD2960333.1"/>
    <property type="molecule type" value="Genomic_DNA"/>
</dbReference>
<evidence type="ECO:0000313" key="11">
    <source>
        <dbReference type="Proteomes" id="UP001597560"/>
    </source>
</evidence>
<keyword evidence="5 7" id="KW-1133">Transmembrane helix</keyword>
<evidence type="ECO:0000256" key="7">
    <source>
        <dbReference type="SAM" id="Phobius"/>
    </source>
</evidence>
<comment type="subcellular location">
    <subcellularLocation>
        <location evidence="1">Cell membrane</location>
        <topology evidence="1">Multi-pass membrane protein</topology>
    </subcellularLocation>
</comment>
<keyword evidence="2 7" id="KW-0812">Transmembrane</keyword>
<evidence type="ECO:0000256" key="3">
    <source>
        <dbReference type="ARBA" id="ARBA00022741"/>
    </source>
</evidence>
<dbReference type="PANTHER" id="PTHR43394:SF1">
    <property type="entry name" value="ATP-BINDING CASSETTE SUB-FAMILY B MEMBER 10, MITOCHONDRIAL"/>
    <property type="match status" value="1"/>
</dbReference>
<protein>
    <submittedName>
        <fullName evidence="10">ABC transporter ATP-binding protein</fullName>
    </submittedName>
</protein>
<dbReference type="PROSITE" id="PS00211">
    <property type="entry name" value="ABC_TRANSPORTER_1"/>
    <property type="match status" value="1"/>
</dbReference>
<feature type="domain" description="ABC transmembrane type-1" evidence="9">
    <location>
        <begin position="21"/>
        <end position="319"/>
    </location>
</feature>
<feature type="transmembrane region" description="Helical" evidence="7">
    <location>
        <begin position="63"/>
        <end position="93"/>
    </location>
</feature>
<feature type="transmembrane region" description="Helical" evidence="7">
    <location>
        <begin position="151"/>
        <end position="170"/>
    </location>
</feature>
<evidence type="ECO:0000256" key="4">
    <source>
        <dbReference type="ARBA" id="ARBA00022840"/>
    </source>
</evidence>
<dbReference type="Pfam" id="PF00005">
    <property type="entry name" value="ABC_tran"/>
    <property type="match status" value="1"/>
</dbReference>
<sequence length="593" mass="66816">MKHLAYLNKFFYKYRWRMIPGFIFVVVSNYFGIIPAQVIRIAFDLVKDNIALFQLFDGFERQSLIYEIFGHSLLLFGTLVLVLALIRGLFLFLMRQTIILTSRHIEYDLKNEIYDHYQQLDMAFFKRNNTGDLINRVTEDVSRVRAYLGPAIMYSINTVVLSIMVISSMFTVNAKLAIYALAPIPVLSAVILFINKLINKRSEKIQEQLSALSSFVQETFSGIRVIKTYSREQDKKNSFAKESNDYKTVSLSLVKVQAVFFPLILLLIGLSTIITIYIGGIEVMRGSISSGNIAEFIVYVNQLTFPAMSLAWVTSLVQRAAASQKRINEFLDTSPRIKSQTGGKEEFRGDIEFRNVSFTYPDTGITALKEISFKVNPGKILAIIGKTGSGKSTIARLLMRMYDTSSGTILVDGIPIQDLNLNSYRSTIGFVPQDVFLFSDTIAKNVAFGLDQLDMAKVEEATKKAAVYDNIMEFEKGFETAIGERGITLSGGQKQRVSIARAITINPKILIFDDCLSAVDTKTEEKILQNLGTVMRDRSAIFIAHRVSTIKNADHILVMENGQIIEEGKHTELLAAKGSYFELYEKQLLEEEV</sequence>
<evidence type="ECO:0000256" key="1">
    <source>
        <dbReference type="ARBA" id="ARBA00004651"/>
    </source>
</evidence>
<comment type="caution">
    <text evidence="10">The sequence shown here is derived from an EMBL/GenBank/DDBJ whole genome shotgun (WGS) entry which is preliminary data.</text>
</comment>
<evidence type="ECO:0000256" key="5">
    <source>
        <dbReference type="ARBA" id="ARBA00022989"/>
    </source>
</evidence>
<feature type="transmembrane region" description="Helical" evidence="7">
    <location>
        <begin position="21"/>
        <end position="43"/>
    </location>
</feature>
<feature type="domain" description="ABC transporter" evidence="8">
    <location>
        <begin position="351"/>
        <end position="586"/>
    </location>
</feature>
<keyword evidence="4 10" id="KW-0067">ATP-binding</keyword>
<keyword evidence="3" id="KW-0547">Nucleotide-binding</keyword>
<evidence type="ECO:0000256" key="2">
    <source>
        <dbReference type="ARBA" id="ARBA00022692"/>
    </source>
</evidence>
<dbReference type="InterPro" id="IPR036640">
    <property type="entry name" value="ABC1_TM_sf"/>
</dbReference>
<dbReference type="PROSITE" id="PS50893">
    <property type="entry name" value="ABC_TRANSPORTER_2"/>
    <property type="match status" value="1"/>
</dbReference>
<dbReference type="SUPFAM" id="SSF90123">
    <property type="entry name" value="ABC transporter transmembrane region"/>
    <property type="match status" value="1"/>
</dbReference>
<dbReference type="Pfam" id="PF00664">
    <property type="entry name" value="ABC_membrane"/>
    <property type="match status" value="1"/>
</dbReference>
<dbReference type="CDD" id="cd18541">
    <property type="entry name" value="ABC_6TM_TmrB_like"/>
    <property type="match status" value="1"/>
</dbReference>
<dbReference type="InterPro" id="IPR027417">
    <property type="entry name" value="P-loop_NTPase"/>
</dbReference>
<dbReference type="Gene3D" id="3.40.50.300">
    <property type="entry name" value="P-loop containing nucleotide triphosphate hydrolases"/>
    <property type="match status" value="1"/>
</dbReference>
<keyword evidence="11" id="KW-1185">Reference proteome</keyword>
<accession>A0ABW6AVX1</accession>
<evidence type="ECO:0000313" key="10">
    <source>
        <dbReference type="EMBL" id="MFD2960333.1"/>
    </source>
</evidence>
<feature type="transmembrane region" description="Helical" evidence="7">
    <location>
        <begin position="176"/>
        <end position="194"/>
    </location>
</feature>
<dbReference type="PANTHER" id="PTHR43394">
    <property type="entry name" value="ATP-DEPENDENT PERMEASE MDL1, MITOCHONDRIAL"/>
    <property type="match status" value="1"/>
</dbReference>
<dbReference type="PROSITE" id="PS50929">
    <property type="entry name" value="ABC_TM1F"/>
    <property type="match status" value="1"/>
</dbReference>
<dbReference type="InterPro" id="IPR017871">
    <property type="entry name" value="ABC_transporter-like_CS"/>
</dbReference>
<dbReference type="SMART" id="SM00382">
    <property type="entry name" value="AAA"/>
    <property type="match status" value="1"/>
</dbReference>
<dbReference type="InterPro" id="IPR003439">
    <property type="entry name" value="ABC_transporter-like_ATP-bd"/>
</dbReference>
<dbReference type="InterPro" id="IPR003593">
    <property type="entry name" value="AAA+_ATPase"/>
</dbReference>
<evidence type="ECO:0000259" key="9">
    <source>
        <dbReference type="PROSITE" id="PS50929"/>
    </source>
</evidence>
<dbReference type="Proteomes" id="UP001597560">
    <property type="component" value="Unassembled WGS sequence"/>
</dbReference>
<proteinExistence type="predicted"/>
<feature type="transmembrane region" description="Helical" evidence="7">
    <location>
        <begin position="258"/>
        <end position="278"/>
    </location>
</feature>
<gene>
    <name evidence="10" type="ORF">ACFS6J_00955</name>
</gene>
<dbReference type="InterPro" id="IPR011527">
    <property type="entry name" value="ABC1_TM_dom"/>
</dbReference>
<dbReference type="Gene3D" id="1.20.1560.10">
    <property type="entry name" value="ABC transporter type 1, transmembrane domain"/>
    <property type="match status" value="1"/>
</dbReference>
<keyword evidence="6 7" id="KW-0472">Membrane</keyword>
<name>A0ABW6AVX1_9SPHI</name>